<proteinExistence type="predicted"/>
<name>A0AAJ1TTM4_9HYPH</name>
<reference evidence="1" key="1">
    <citation type="submission" date="2023-07" db="EMBL/GenBank/DDBJ databases">
        <title>Genomic Encyclopedia of Type Strains, Phase IV (KMG-IV): sequencing the most valuable type-strain genomes for metagenomic binning, comparative biology and taxonomic classification.</title>
        <authorList>
            <person name="Goeker M."/>
        </authorList>
    </citation>
    <scope>NUCLEOTIDE SEQUENCE</scope>
    <source>
        <strain evidence="1">DSM 19569</strain>
    </source>
</reference>
<sequence>MIRLLTRFARFLPGAALPHGEQPATRLPDLHIPMLDGGILACADLAAQFVDLPALLRERQPPASGR</sequence>
<evidence type="ECO:0000313" key="2">
    <source>
        <dbReference type="Proteomes" id="UP001223420"/>
    </source>
</evidence>
<dbReference type="EMBL" id="JAUSWL010000002">
    <property type="protein sequence ID" value="MDQ0542313.1"/>
    <property type="molecule type" value="Genomic_DNA"/>
</dbReference>
<dbReference type="AlphaFoldDB" id="A0AAJ1TTM4"/>
<protein>
    <submittedName>
        <fullName evidence="1">Uncharacterized protein</fullName>
    </submittedName>
</protein>
<organism evidence="1 2">
    <name type="scientific">Methylobacterium brachiatum</name>
    <dbReference type="NCBI Taxonomy" id="269660"/>
    <lineage>
        <taxon>Bacteria</taxon>
        <taxon>Pseudomonadati</taxon>
        <taxon>Pseudomonadota</taxon>
        <taxon>Alphaproteobacteria</taxon>
        <taxon>Hyphomicrobiales</taxon>
        <taxon>Methylobacteriaceae</taxon>
        <taxon>Methylobacterium</taxon>
    </lineage>
</organism>
<gene>
    <name evidence="1" type="ORF">QO001_001231</name>
</gene>
<comment type="caution">
    <text evidence="1">The sequence shown here is derived from an EMBL/GenBank/DDBJ whole genome shotgun (WGS) entry which is preliminary data.</text>
</comment>
<accession>A0AAJ1TTM4</accession>
<dbReference type="RefSeq" id="WP_230365695.1">
    <property type="nucleotide sequence ID" value="NZ_JAJALK010000003.1"/>
</dbReference>
<dbReference type="Proteomes" id="UP001223420">
    <property type="component" value="Unassembled WGS sequence"/>
</dbReference>
<evidence type="ECO:0000313" key="1">
    <source>
        <dbReference type="EMBL" id="MDQ0542313.1"/>
    </source>
</evidence>